<gene>
    <name evidence="5" type="ORF">HMPREF9450_02029</name>
</gene>
<feature type="region of interest" description="Disordered" evidence="3">
    <location>
        <begin position="21"/>
        <end position="71"/>
    </location>
</feature>
<dbReference type="Pfam" id="PF25975">
    <property type="entry name" value="CzcB_C"/>
    <property type="match status" value="1"/>
</dbReference>
<sequence>MNKILIALISVALVTGCTGKQTPKDTHDHEAHEACQSHDDHDHAAEGHNHEAEGHDHERENLDHQHEGKAGHPAGEIVFTKEQAAETDFALHKVEPTTFYEVIPASGQILAAQGDEATVVATVSGVVSFSSKKLSEGASVSRGENLFYISSKNIAEGDYTARTRAAFAQAKAAYERAEELVKDKIISQSEYEQAKLNYQNAKTAQEAVANKTTAKGTGVGAPIGGFIKNIAVSEGQFVEVGQLLATISQNRRLKLKAEVSQRYHGALPTISSANFKTSYDDKTYSLKDLGGRLVSVGKASDGASAYIPVTFEFDNKGGIVSGSFVEVFLISSPKPNTLTVPVTALIEEQGNYSVFVQIDEDGYRKQEVKLGASDGKNIQILAGLEPGDNVVSRGAYRVKMASFSGAIPHGHQH</sequence>
<dbReference type="NCBIfam" id="TIGR01730">
    <property type="entry name" value="RND_mfp"/>
    <property type="match status" value="1"/>
</dbReference>
<evidence type="ECO:0000313" key="6">
    <source>
        <dbReference type="Proteomes" id="UP000006008"/>
    </source>
</evidence>
<feature type="domain" description="CzcB-like C-terminal circularly permuted SH3-like" evidence="4">
    <location>
        <begin position="338"/>
        <end position="399"/>
    </location>
</feature>
<protein>
    <recommendedName>
        <fullName evidence="4">CzcB-like C-terminal circularly permuted SH3-like domain-containing protein</fullName>
    </recommendedName>
</protein>
<dbReference type="OrthoDB" id="9809068at2"/>
<dbReference type="Gene3D" id="2.40.50.100">
    <property type="match status" value="1"/>
</dbReference>
<dbReference type="GO" id="GO:0060003">
    <property type="term" value="P:copper ion export"/>
    <property type="evidence" value="ECO:0007669"/>
    <property type="project" value="TreeGrafter"/>
</dbReference>
<dbReference type="EMBL" id="ADLD01000013">
    <property type="protein sequence ID" value="EHB91980.1"/>
    <property type="molecule type" value="Genomic_DNA"/>
</dbReference>
<keyword evidence="6" id="KW-1185">Reference proteome</keyword>
<reference evidence="5 6" key="1">
    <citation type="submission" date="2011-08" db="EMBL/GenBank/DDBJ databases">
        <title>The Genome Sequence of Alistipes indistinctus YIT 12060.</title>
        <authorList>
            <consortium name="The Broad Institute Genome Sequencing Platform"/>
            <person name="Earl A."/>
            <person name="Ward D."/>
            <person name="Feldgarden M."/>
            <person name="Gevers D."/>
            <person name="Morotomi M."/>
            <person name="Young S.K."/>
            <person name="Zeng Q."/>
            <person name="Gargeya S."/>
            <person name="Fitzgerald M."/>
            <person name="Haas B."/>
            <person name="Abouelleil A."/>
            <person name="Alvarado L."/>
            <person name="Arachchi H.M."/>
            <person name="Berlin A."/>
            <person name="Brown A."/>
            <person name="Chapman S.B."/>
            <person name="Chen Z."/>
            <person name="Dunbar C."/>
            <person name="Freedman E."/>
            <person name="Gearin G."/>
            <person name="Gellesch M."/>
            <person name="Goldberg J."/>
            <person name="Griggs A."/>
            <person name="Gujja S."/>
            <person name="Heiman D."/>
            <person name="Howarth C."/>
            <person name="Larson L."/>
            <person name="Lui A."/>
            <person name="MacDonald P.J.P."/>
            <person name="Montmayeur A."/>
            <person name="Murphy C."/>
            <person name="Neiman D."/>
            <person name="Pearson M."/>
            <person name="Priest M."/>
            <person name="Roberts A."/>
            <person name="Saif S."/>
            <person name="Shea T."/>
            <person name="Shenoy N."/>
            <person name="Sisk P."/>
            <person name="Stolte C."/>
            <person name="Sykes S."/>
            <person name="Wortman J."/>
            <person name="Nusbaum C."/>
            <person name="Birren B."/>
        </authorList>
    </citation>
    <scope>NUCLEOTIDE SEQUENCE [LARGE SCALE GENOMIC DNA]</scope>
    <source>
        <strain evidence="5 6">YIT 12060</strain>
    </source>
</reference>
<dbReference type="InterPro" id="IPR058649">
    <property type="entry name" value="CzcB_C"/>
</dbReference>
<dbReference type="HOGENOM" id="CLU_041892_0_0_10"/>
<dbReference type="GeneID" id="92814946"/>
<dbReference type="AlphaFoldDB" id="G5H8U3"/>
<dbReference type="GO" id="GO:0016020">
    <property type="term" value="C:membrane"/>
    <property type="evidence" value="ECO:0007669"/>
    <property type="project" value="InterPro"/>
</dbReference>
<dbReference type="STRING" id="742725.HMPREF9450_02029"/>
<dbReference type="FunFam" id="2.40.420.20:FF:000006">
    <property type="entry name" value="RND family efflux transporter MFP subunit"/>
    <property type="match status" value="1"/>
</dbReference>
<proteinExistence type="inferred from homology"/>
<dbReference type="Proteomes" id="UP000006008">
    <property type="component" value="Unassembled WGS sequence"/>
</dbReference>
<name>G5H8U3_9BACT</name>
<dbReference type="Gene3D" id="2.40.420.20">
    <property type="match status" value="1"/>
</dbReference>
<keyword evidence="2" id="KW-0813">Transport</keyword>
<feature type="compositionally biased region" description="Basic and acidic residues" evidence="3">
    <location>
        <begin position="22"/>
        <end position="70"/>
    </location>
</feature>
<evidence type="ECO:0000256" key="3">
    <source>
        <dbReference type="SAM" id="MobiDB-lite"/>
    </source>
</evidence>
<organism evidence="5 6">
    <name type="scientific">Alistipes indistinctus YIT 12060</name>
    <dbReference type="NCBI Taxonomy" id="742725"/>
    <lineage>
        <taxon>Bacteria</taxon>
        <taxon>Pseudomonadati</taxon>
        <taxon>Bacteroidota</taxon>
        <taxon>Bacteroidia</taxon>
        <taxon>Bacteroidales</taxon>
        <taxon>Rikenellaceae</taxon>
        <taxon>Alistipes</taxon>
    </lineage>
</organism>
<dbReference type="PANTHER" id="PTHR30097:SF4">
    <property type="entry name" value="SLR6042 PROTEIN"/>
    <property type="match status" value="1"/>
</dbReference>
<dbReference type="RefSeq" id="WP_009134835.1">
    <property type="nucleotide sequence ID" value="NZ_CP102250.1"/>
</dbReference>
<dbReference type="PROSITE" id="PS51257">
    <property type="entry name" value="PROKAR_LIPOPROTEIN"/>
    <property type="match status" value="1"/>
</dbReference>
<evidence type="ECO:0000256" key="2">
    <source>
        <dbReference type="ARBA" id="ARBA00022448"/>
    </source>
</evidence>
<dbReference type="InterPro" id="IPR051909">
    <property type="entry name" value="MFP_Cation_Efflux"/>
</dbReference>
<dbReference type="Gene3D" id="2.40.30.170">
    <property type="match status" value="1"/>
</dbReference>
<dbReference type="PANTHER" id="PTHR30097">
    <property type="entry name" value="CATION EFFLUX SYSTEM PROTEIN CUSB"/>
    <property type="match status" value="1"/>
</dbReference>
<dbReference type="Gene3D" id="1.10.287.470">
    <property type="entry name" value="Helix hairpin bin"/>
    <property type="match status" value="1"/>
</dbReference>
<dbReference type="GO" id="GO:0022857">
    <property type="term" value="F:transmembrane transporter activity"/>
    <property type="evidence" value="ECO:0007669"/>
    <property type="project" value="InterPro"/>
</dbReference>
<accession>G5H8U3</accession>
<comment type="caution">
    <text evidence="5">The sequence shown here is derived from an EMBL/GenBank/DDBJ whole genome shotgun (WGS) entry which is preliminary data.</text>
</comment>
<dbReference type="InterPro" id="IPR006143">
    <property type="entry name" value="RND_pump_MFP"/>
</dbReference>
<evidence type="ECO:0000259" key="4">
    <source>
        <dbReference type="Pfam" id="PF25975"/>
    </source>
</evidence>
<dbReference type="GO" id="GO:0030313">
    <property type="term" value="C:cell envelope"/>
    <property type="evidence" value="ECO:0007669"/>
    <property type="project" value="TreeGrafter"/>
</dbReference>
<dbReference type="SUPFAM" id="SSF111369">
    <property type="entry name" value="HlyD-like secretion proteins"/>
    <property type="match status" value="1"/>
</dbReference>
<evidence type="ECO:0000256" key="1">
    <source>
        <dbReference type="ARBA" id="ARBA00009477"/>
    </source>
</evidence>
<dbReference type="PATRIC" id="fig|742725.3.peg.2126"/>
<dbReference type="GO" id="GO:0015679">
    <property type="term" value="P:plasma membrane copper ion transport"/>
    <property type="evidence" value="ECO:0007669"/>
    <property type="project" value="TreeGrafter"/>
</dbReference>
<evidence type="ECO:0000313" key="5">
    <source>
        <dbReference type="EMBL" id="EHB91980.1"/>
    </source>
</evidence>
<comment type="similarity">
    <text evidence="1">Belongs to the membrane fusion protein (MFP) (TC 8.A.1) family.</text>
</comment>
<dbReference type="eggNOG" id="COG0845">
    <property type="taxonomic scope" value="Bacteria"/>
</dbReference>